<evidence type="ECO:0000256" key="9">
    <source>
        <dbReference type="ARBA" id="ARBA00023204"/>
    </source>
</evidence>
<dbReference type="PANTHER" id="PTHR46460:SF1">
    <property type="entry name" value="METHYLATED-DNA--PROTEIN-CYSTEINE METHYLTRANSFERASE"/>
    <property type="match status" value="1"/>
</dbReference>
<proteinExistence type="inferred from homology"/>
<reference evidence="15 16" key="1">
    <citation type="submission" date="2021-03" db="EMBL/GenBank/DDBJ databases">
        <title>Leishmania (Mundinia) martiniquensis Genome sequencing and assembly.</title>
        <authorList>
            <person name="Almutairi H."/>
            <person name="Gatherer D."/>
        </authorList>
    </citation>
    <scope>NUCLEOTIDE SEQUENCE [LARGE SCALE GENOMIC DNA]</scope>
    <source>
        <strain evidence="15">LSCM1</strain>
    </source>
</reference>
<comment type="catalytic activity">
    <reaction evidence="1">
        <text>a 4-O-methyl-thymidine in DNA + L-cysteinyl-[protein] = a thymidine in DNA + S-methyl-L-cysteinyl-[protein]</text>
        <dbReference type="Rhea" id="RHEA:53428"/>
        <dbReference type="Rhea" id="RHEA-COMP:10131"/>
        <dbReference type="Rhea" id="RHEA-COMP:10132"/>
        <dbReference type="Rhea" id="RHEA-COMP:13555"/>
        <dbReference type="Rhea" id="RHEA-COMP:13556"/>
        <dbReference type="ChEBI" id="CHEBI:29950"/>
        <dbReference type="ChEBI" id="CHEBI:82612"/>
        <dbReference type="ChEBI" id="CHEBI:137386"/>
        <dbReference type="ChEBI" id="CHEBI:137387"/>
        <dbReference type="EC" id="2.1.1.63"/>
    </reaction>
</comment>
<dbReference type="InterPro" id="IPR001497">
    <property type="entry name" value="MethylDNA_cys_MeTrfase_AS"/>
</dbReference>
<evidence type="ECO:0000259" key="14">
    <source>
        <dbReference type="Pfam" id="PF01035"/>
    </source>
</evidence>
<feature type="region of interest" description="Disordered" evidence="13">
    <location>
        <begin position="1"/>
        <end position="43"/>
    </location>
</feature>
<accession>A0A836KKN2</accession>
<comment type="caution">
    <text evidence="15">The sequence shown here is derived from an EMBL/GenBank/DDBJ whole genome shotgun (WGS) entry which is preliminary data.</text>
</comment>
<dbReference type="PANTHER" id="PTHR46460">
    <property type="entry name" value="METHYLATED-DNA--PROTEIN-CYSTEINE METHYLTRANSFERASE"/>
    <property type="match status" value="1"/>
</dbReference>
<dbReference type="OrthoDB" id="1907495at2759"/>
<dbReference type="Pfam" id="PF01035">
    <property type="entry name" value="DNA_binding_1"/>
    <property type="match status" value="1"/>
</dbReference>
<evidence type="ECO:0000256" key="12">
    <source>
        <dbReference type="ARBA" id="ARBA00049348"/>
    </source>
</evidence>
<comment type="catalytic activity">
    <reaction evidence="12">
        <text>a 6-O-methyl-2'-deoxyguanosine in DNA + L-cysteinyl-[protein] = S-methyl-L-cysteinyl-[protein] + a 2'-deoxyguanosine in DNA</text>
        <dbReference type="Rhea" id="RHEA:24000"/>
        <dbReference type="Rhea" id="RHEA-COMP:10131"/>
        <dbReference type="Rhea" id="RHEA-COMP:10132"/>
        <dbReference type="Rhea" id="RHEA-COMP:11367"/>
        <dbReference type="Rhea" id="RHEA-COMP:11368"/>
        <dbReference type="ChEBI" id="CHEBI:29950"/>
        <dbReference type="ChEBI" id="CHEBI:82612"/>
        <dbReference type="ChEBI" id="CHEBI:85445"/>
        <dbReference type="ChEBI" id="CHEBI:85448"/>
        <dbReference type="EC" id="2.1.1.63"/>
    </reaction>
</comment>
<dbReference type="GO" id="GO:0032259">
    <property type="term" value="P:methylation"/>
    <property type="evidence" value="ECO:0007669"/>
    <property type="project" value="UniProtKB-KW"/>
</dbReference>
<evidence type="ECO:0000313" key="15">
    <source>
        <dbReference type="EMBL" id="KAG5476482.1"/>
    </source>
</evidence>
<evidence type="ECO:0000256" key="11">
    <source>
        <dbReference type="ARBA" id="ARBA00031621"/>
    </source>
</evidence>
<dbReference type="GO" id="GO:0005654">
    <property type="term" value="C:nucleoplasm"/>
    <property type="evidence" value="ECO:0007669"/>
    <property type="project" value="TreeGrafter"/>
</dbReference>
<dbReference type="InterPro" id="IPR014048">
    <property type="entry name" value="MethylDNA_cys_MeTrfase_DNA-bd"/>
</dbReference>
<evidence type="ECO:0000256" key="3">
    <source>
        <dbReference type="ARBA" id="ARBA00008711"/>
    </source>
</evidence>
<keyword evidence="8" id="KW-0227">DNA damage</keyword>
<keyword evidence="16" id="KW-1185">Reference proteome</keyword>
<dbReference type="NCBIfam" id="TIGR00589">
    <property type="entry name" value="ogt"/>
    <property type="match status" value="1"/>
</dbReference>
<dbReference type="EC" id="2.1.1.63" evidence="4"/>
<name>A0A836KKN2_9TRYP</name>
<dbReference type="GO" id="GO:0003908">
    <property type="term" value="F:methylated-DNA-[protein]-cysteine S-methyltransferase activity"/>
    <property type="evidence" value="ECO:0007669"/>
    <property type="project" value="UniProtKB-EC"/>
</dbReference>
<evidence type="ECO:0000256" key="4">
    <source>
        <dbReference type="ARBA" id="ARBA00011918"/>
    </source>
</evidence>
<evidence type="ECO:0000256" key="2">
    <source>
        <dbReference type="ARBA" id="ARBA00003317"/>
    </source>
</evidence>
<dbReference type="PROSITE" id="PS00374">
    <property type="entry name" value="MGMT"/>
    <property type="match status" value="1"/>
</dbReference>
<dbReference type="RefSeq" id="XP_067177940.1">
    <property type="nucleotide sequence ID" value="XM_067321709.1"/>
</dbReference>
<comment type="similarity">
    <text evidence="3">Belongs to the MGMT family.</text>
</comment>
<dbReference type="KEGG" id="lmat:92514221"/>
<organism evidence="15 16">
    <name type="scientific">Leishmania martiniquensis</name>
    <dbReference type="NCBI Taxonomy" id="1580590"/>
    <lineage>
        <taxon>Eukaryota</taxon>
        <taxon>Discoba</taxon>
        <taxon>Euglenozoa</taxon>
        <taxon>Kinetoplastea</taxon>
        <taxon>Metakinetoplastina</taxon>
        <taxon>Trypanosomatida</taxon>
        <taxon>Trypanosomatidae</taxon>
        <taxon>Leishmaniinae</taxon>
        <taxon>Leishmania</taxon>
    </lineage>
</organism>
<dbReference type="EMBL" id="JAFEUZ010000026">
    <property type="protein sequence ID" value="KAG5476482.1"/>
    <property type="molecule type" value="Genomic_DNA"/>
</dbReference>
<evidence type="ECO:0000256" key="13">
    <source>
        <dbReference type="SAM" id="MobiDB-lite"/>
    </source>
</evidence>
<dbReference type="AlphaFoldDB" id="A0A836KKN2"/>
<dbReference type="InterPro" id="IPR036217">
    <property type="entry name" value="MethylDNA_cys_MeTrfase_DNAb"/>
</dbReference>
<dbReference type="CDD" id="cd06445">
    <property type="entry name" value="ATase"/>
    <property type="match status" value="1"/>
</dbReference>
<comment type="function">
    <text evidence="2">Involved in the cellular defense against the biological effects of O6-methylguanine (O6-MeG) and O4-methylthymine (O4-MeT) in DNA. Repairs the methylated nucleobase in DNA by stoichiometrically transferring the methyl group to a cysteine residue in the enzyme. This is a suicide reaction: the enzyme is irreversibly inactivated.</text>
</comment>
<feature type="compositionally biased region" description="Basic and acidic residues" evidence="13">
    <location>
        <begin position="17"/>
        <end position="26"/>
    </location>
</feature>
<protein>
    <recommendedName>
        <fullName evidence="5">Methylated-DNA--protein-cysteine methyltransferase</fullName>
        <ecNumber evidence="4">2.1.1.63</ecNumber>
    </recommendedName>
    <alternativeName>
        <fullName evidence="10">6-O-methylguanine-DNA methyltransferase</fullName>
    </alternativeName>
    <alternativeName>
        <fullName evidence="11">O-6-methylguanine-DNA-alkyltransferase</fullName>
    </alternativeName>
</protein>
<keyword evidence="7" id="KW-0808">Transferase</keyword>
<evidence type="ECO:0000256" key="10">
    <source>
        <dbReference type="ARBA" id="ARBA00030795"/>
    </source>
</evidence>
<evidence type="ECO:0000256" key="5">
    <source>
        <dbReference type="ARBA" id="ARBA00015377"/>
    </source>
</evidence>
<evidence type="ECO:0000256" key="6">
    <source>
        <dbReference type="ARBA" id="ARBA00022603"/>
    </source>
</evidence>
<evidence type="ECO:0000256" key="8">
    <source>
        <dbReference type="ARBA" id="ARBA00022763"/>
    </source>
</evidence>
<dbReference type="Gene3D" id="1.10.10.10">
    <property type="entry name" value="Winged helix-like DNA-binding domain superfamily/Winged helix DNA-binding domain"/>
    <property type="match status" value="1"/>
</dbReference>
<dbReference type="SUPFAM" id="SSF46767">
    <property type="entry name" value="Methylated DNA-protein cysteine methyltransferase, C-terminal domain"/>
    <property type="match status" value="1"/>
</dbReference>
<dbReference type="InterPro" id="IPR036388">
    <property type="entry name" value="WH-like_DNA-bd_sf"/>
</dbReference>
<evidence type="ECO:0000256" key="7">
    <source>
        <dbReference type="ARBA" id="ARBA00022679"/>
    </source>
</evidence>
<sequence>MTAPTKIATHAANAEAAMERAAKKAPSDASPYPALPPQRAQAASASLQTSGSLQLYLRTVPTPLGPFSLYVDADGAVRCCLWQRSAPCDSAALEAEAQDVCARMQSRWYKSALVTVAGMWADDAGRASGAPGERAAELLRNYFNPPTAEAGRPEELERLLLQVPIVYPPTTVFTAQAWATLRHTVPCGEVISYKGLGIRVHKALGLPASTASAPRAIGVAMGSNPIPVIVPCHRVLSSTNSLHGYGLGLRFKAWLLRHEQADVAAHKLRIGEQEIAMVAKASRRS</sequence>
<feature type="domain" description="Methylated-DNA-[protein]-cysteine S-methyltransferase DNA binding" evidence="14">
    <location>
        <begin position="173"/>
        <end position="260"/>
    </location>
</feature>
<dbReference type="Proteomes" id="UP000673552">
    <property type="component" value="Chromosome 26"/>
</dbReference>
<dbReference type="GeneID" id="92514221"/>
<keyword evidence="9" id="KW-0234">DNA repair</keyword>
<gene>
    <name evidence="15" type="ORF">LSCM1_04194</name>
</gene>
<evidence type="ECO:0000256" key="1">
    <source>
        <dbReference type="ARBA" id="ARBA00001286"/>
    </source>
</evidence>
<evidence type="ECO:0000313" key="16">
    <source>
        <dbReference type="Proteomes" id="UP000673552"/>
    </source>
</evidence>
<dbReference type="GO" id="GO:0006281">
    <property type="term" value="P:DNA repair"/>
    <property type="evidence" value="ECO:0007669"/>
    <property type="project" value="UniProtKB-KW"/>
</dbReference>
<keyword evidence="6" id="KW-0489">Methyltransferase</keyword>